<evidence type="ECO:0000313" key="3">
    <source>
        <dbReference type="Proteomes" id="UP000294644"/>
    </source>
</evidence>
<name>A0A4R5DB22_9FLAO</name>
<reference evidence="2 3" key="1">
    <citation type="submission" date="2019-03" db="EMBL/GenBank/DDBJ databases">
        <title>Flavobacterium LB-D12 sp. nov., isolated from arctic soil.</title>
        <authorList>
            <person name="Chaudhary D.K."/>
        </authorList>
    </citation>
    <scope>NUCLEOTIDE SEQUENCE [LARGE SCALE GENOMIC DNA]</scope>
    <source>
        <strain evidence="2 3">LB-D12</strain>
    </source>
</reference>
<feature type="chain" id="PRO_5020577792" evidence="1">
    <location>
        <begin position="34"/>
        <end position="166"/>
    </location>
</feature>
<dbReference type="EMBL" id="SMFN01000001">
    <property type="protein sequence ID" value="TDE07735.1"/>
    <property type="molecule type" value="Genomic_DNA"/>
</dbReference>
<dbReference type="Proteomes" id="UP000294644">
    <property type="component" value="Unassembled WGS sequence"/>
</dbReference>
<comment type="caution">
    <text evidence="2">The sequence shown here is derived from an EMBL/GenBank/DDBJ whole genome shotgun (WGS) entry which is preliminary data.</text>
</comment>
<keyword evidence="3" id="KW-1185">Reference proteome</keyword>
<keyword evidence="1" id="KW-0732">Signal</keyword>
<feature type="signal peptide" evidence="1">
    <location>
        <begin position="1"/>
        <end position="33"/>
    </location>
</feature>
<dbReference type="OrthoDB" id="1203055at2"/>
<protein>
    <submittedName>
        <fullName evidence="2">Uncharacterized protein</fullName>
    </submittedName>
</protein>
<proteinExistence type="predicted"/>
<evidence type="ECO:0000256" key="1">
    <source>
        <dbReference type="SAM" id="SignalP"/>
    </source>
</evidence>
<organism evidence="2 3">
    <name type="scientific">Flavobacterium sandaracinum</name>
    <dbReference type="NCBI Taxonomy" id="2541733"/>
    <lineage>
        <taxon>Bacteria</taxon>
        <taxon>Pseudomonadati</taxon>
        <taxon>Bacteroidota</taxon>
        <taxon>Flavobacteriia</taxon>
        <taxon>Flavobacteriales</taxon>
        <taxon>Flavobacteriaceae</taxon>
        <taxon>Flavobacterium</taxon>
    </lineage>
</organism>
<evidence type="ECO:0000313" key="2">
    <source>
        <dbReference type="EMBL" id="TDE07735.1"/>
    </source>
</evidence>
<sequence length="166" mass="19880">MKDYFINTNLKTMKTVKSILTLLIFCFLPNVNAQESGFNQDTKVQTKHELSYYQQRGIEDAQHEQQFKVKSKAEEREFWKEQKQYEKELRKKNRRAYHAYLQGKKDGYAAHHYHCGSHCNHSNYWYQNAGYYYHGYRQPAYDNRVPRTTVNSQIGVGIPKVRLRVF</sequence>
<gene>
    <name evidence="2" type="ORF">E0F91_01210</name>
</gene>
<dbReference type="AlphaFoldDB" id="A0A4R5DB22"/>
<accession>A0A4R5DB22</accession>